<proteinExistence type="predicted"/>
<organism evidence="1 2">
    <name type="scientific">Gymnopus androsaceus JB14</name>
    <dbReference type="NCBI Taxonomy" id="1447944"/>
    <lineage>
        <taxon>Eukaryota</taxon>
        <taxon>Fungi</taxon>
        <taxon>Dikarya</taxon>
        <taxon>Basidiomycota</taxon>
        <taxon>Agaricomycotina</taxon>
        <taxon>Agaricomycetes</taxon>
        <taxon>Agaricomycetidae</taxon>
        <taxon>Agaricales</taxon>
        <taxon>Marasmiineae</taxon>
        <taxon>Omphalotaceae</taxon>
        <taxon>Gymnopus</taxon>
    </lineage>
</organism>
<evidence type="ECO:0000313" key="2">
    <source>
        <dbReference type="Proteomes" id="UP000799118"/>
    </source>
</evidence>
<reference evidence="1" key="1">
    <citation type="journal article" date="2019" name="Environ. Microbiol.">
        <title>Fungal ecological strategies reflected in gene transcription - a case study of two litter decomposers.</title>
        <authorList>
            <person name="Barbi F."/>
            <person name="Kohler A."/>
            <person name="Barry K."/>
            <person name="Baskaran P."/>
            <person name="Daum C."/>
            <person name="Fauchery L."/>
            <person name="Ihrmark K."/>
            <person name="Kuo A."/>
            <person name="LaButti K."/>
            <person name="Lipzen A."/>
            <person name="Morin E."/>
            <person name="Grigoriev I.V."/>
            <person name="Henrissat B."/>
            <person name="Lindahl B."/>
            <person name="Martin F."/>
        </authorList>
    </citation>
    <scope>NUCLEOTIDE SEQUENCE</scope>
    <source>
        <strain evidence="1">JB14</strain>
    </source>
</reference>
<accession>A0A6A4IB19</accession>
<gene>
    <name evidence="1" type="ORF">BT96DRAFT_986394</name>
</gene>
<keyword evidence="2" id="KW-1185">Reference proteome</keyword>
<dbReference type="EMBL" id="ML769394">
    <property type="protein sequence ID" value="KAE9407749.1"/>
    <property type="molecule type" value="Genomic_DNA"/>
</dbReference>
<sequence>MADEKDDQCFVFLQGYLAENRMSTSRRRILVLPKSREAYDKSVGHNDHNVCALVCRRMQGDVNLTVLDECVRYTDLSASNCARANLRHDPTPRSTTHYNFGNQDASYYGLDEHSVQFHPYEGHKLSSVVFPVCVTVKMGVKDIRSIPSRCLVTNAVVIPEGYKSVREEVEAEIAGNPKAEVVDEVVSHEEVLALGMLKGNLVKRLVEKVLDLI</sequence>
<name>A0A6A4IB19_9AGAR</name>
<dbReference type="AlphaFoldDB" id="A0A6A4IB19"/>
<protein>
    <submittedName>
        <fullName evidence="1">Uncharacterized protein</fullName>
    </submittedName>
</protein>
<dbReference type="Proteomes" id="UP000799118">
    <property type="component" value="Unassembled WGS sequence"/>
</dbReference>
<evidence type="ECO:0000313" key="1">
    <source>
        <dbReference type="EMBL" id="KAE9407749.1"/>
    </source>
</evidence>